<accession>A0A4U8SUI0</accession>
<reference evidence="1 2" key="1">
    <citation type="journal article" date="2014" name="Genome Announc.">
        <title>Draft genome sequences of eight enterohepatic helicobacter species isolated from both laboratory and wild rodents.</title>
        <authorList>
            <person name="Sheh A."/>
            <person name="Shen Z."/>
            <person name="Fox J.G."/>
        </authorList>
    </citation>
    <scope>NUCLEOTIDE SEQUENCE [LARGE SCALE GENOMIC DNA]</scope>
    <source>
        <strain evidence="1 2">ATCC 49310</strain>
    </source>
</reference>
<dbReference type="EMBL" id="JRPK02000200">
    <property type="protein sequence ID" value="TLD90524.1"/>
    <property type="molecule type" value="Genomic_DNA"/>
</dbReference>
<dbReference type="Proteomes" id="UP000029861">
    <property type="component" value="Unassembled WGS sequence"/>
</dbReference>
<name>A0A4U8SUI0_9HELI</name>
<comment type="caution">
    <text evidence="1">The sequence shown here is derived from an EMBL/GenBank/DDBJ whole genome shotgun (WGS) entry which is preliminary data.</text>
</comment>
<protein>
    <submittedName>
        <fullName evidence="1">Uncharacterized protein</fullName>
    </submittedName>
</protein>
<gene>
    <name evidence="1" type="ORF">LS80_011585</name>
</gene>
<sequence>LLCQKQHKGLKKFNDDYPIMQDLVSSGVMSDKGFPIIKVRFKKFSGLTIKSKINLLRNVA</sequence>
<proteinExistence type="predicted"/>
<organism evidence="1 2">
    <name type="scientific">Helicobacter trogontum</name>
    <dbReference type="NCBI Taxonomy" id="50960"/>
    <lineage>
        <taxon>Bacteria</taxon>
        <taxon>Pseudomonadati</taxon>
        <taxon>Campylobacterota</taxon>
        <taxon>Epsilonproteobacteria</taxon>
        <taxon>Campylobacterales</taxon>
        <taxon>Helicobacteraceae</taxon>
        <taxon>Helicobacter</taxon>
    </lineage>
</organism>
<dbReference type="AlphaFoldDB" id="A0A4U8SUI0"/>
<evidence type="ECO:0000313" key="2">
    <source>
        <dbReference type="Proteomes" id="UP000029861"/>
    </source>
</evidence>
<feature type="non-terminal residue" evidence="1">
    <location>
        <position position="1"/>
    </location>
</feature>
<dbReference type="STRING" id="50960.LS81_09140"/>
<evidence type="ECO:0000313" key="1">
    <source>
        <dbReference type="EMBL" id="TLD90524.1"/>
    </source>
</evidence>